<dbReference type="Proteomes" id="UP000192739">
    <property type="component" value="Unassembled WGS sequence"/>
</dbReference>
<sequence>MTATDSTTTTDDVTVEPDPAVTDGTAIDDGTDTAEANTADDSDVDEDQDDDAGDGPGREAAKYRRRLRDTEAERDRLAGQVESLQRAEVERQATVADLRPAALWASGSELADLLSDDGTVDAAKVSAAIATAREQLGIPAPPVGPRVPNEGRNPGRPVKPSGKSAMVSVVMGRDADDR</sequence>
<feature type="region of interest" description="Disordered" evidence="1">
    <location>
        <begin position="136"/>
        <end position="178"/>
    </location>
</feature>
<keyword evidence="3" id="KW-1185">Reference proteome</keyword>
<evidence type="ECO:0000256" key="1">
    <source>
        <dbReference type="SAM" id="MobiDB-lite"/>
    </source>
</evidence>
<evidence type="ECO:0008006" key="4">
    <source>
        <dbReference type="Google" id="ProtNLM"/>
    </source>
</evidence>
<evidence type="ECO:0000313" key="2">
    <source>
        <dbReference type="EMBL" id="ORB10112.1"/>
    </source>
</evidence>
<dbReference type="RefSeq" id="WP_069422633.1">
    <property type="nucleotide sequence ID" value="NZ_CBCRZH010000046.1"/>
</dbReference>
<organism evidence="2 3">
    <name type="scientific">Mycobacterium intermedium</name>
    <dbReference type="NCBI Taxonomy" id="28445"/>
    <lineage>
        <taxon>Bacteria</taxon>
        <taxon>Bacillati</taxon>
        <taxon>Actinomycetota</taxon>
        <taxon>Actinomycetes</taxon>
        <taxon>Mycobacteriales</taxon>
        <taxon>Mycobacteriaceae</taxon>
        <taxon>Mycobacterium</taxon>
        <taxon>Mycobacterium simiae complex</taxon>
    </lineage>
</organism>
<dbReference type="STRING" id="28445.BHQ20_29270"/>
<feature type="compositionally biased region" description="Acidic residues" evidence="1">
    <location>
        <begin position="38"/>
        <end position="53"/>
    </location>
</feature>
<name>A0A1E3RZI0_MYCIE</name>
<dbReference type="EMBL" id="MVHT01000005">
    <property type="protein sequence ID" value="ORB10112.1"/>
    <property type="molecule type" value="Genomic_DNA"/>
</dbReference>
<dbReference type="OrthoDB" id="3544256at2"/>
<feature type="compositionally biased region" description="Low complexity" evidence="1">
    <location>
        <begin position="1"/>
        <end position="36"/>
    </location>
</feature>
<evidence type="ECO:0000313" key="3">
    <source>
        <dbReference type="Proteomes" id="UP000192739"/>
    </source>
</evidence>
<reference evidence="2 3" key="1">
    <citation type="submission" date="2017-02" db="EMBL/GenBank/DDBJ databases">
        <title>The new phylogeny of genus Mycobacterium.</title>
        <authorList>
            <person name="Tortoli E."/>
            <person name="Trovato A."/>
            <person name="Cirillo D.M."/>
        </authorList>
    </citation>
    <scope>NUCLEOTIDE SEQUENCE [LARGE SCALE GENOMIC DNA]</scope>
    <source>
        <strain evidence="2 3">DSM 44049</strain>
    </source>
</reference>
<protein>
    <recommendedName>
        <fullName evidence="4">Scaffolding protein</fullName>
    </recommendedName>
</protein>
<comment type="caution">
    <text evidence="2">The sequence shown here is derived from an EMBL/GenBank/DDBJ whole genome shotgun (WGS) entry which is preliminary data.</text>
</comment>
<proteinExistence type="predicted"/>
<accession>A0A1E3RZI0</accession>
<gene>
    <name evidence="2" type="ORF">BST27_03430</name>
</gene>
<feature type="compositionally biased region" description="Basic and acidic residues" evidence="1">
    <location>
        <begin position="56"/>
        <end position="74"/>
    </location>
</feature>
<feature type="region of interest" description="Disordered" evidence="1">
    <location>
        <begin position="1"/>
        <end position="74"/>
    </location>
</feature>
<dbReference type="AlphaFoldDB" id="A0A1E3RZI0"/>